<protein>
    <recommendedName>
        <fullName evidence="4">Pentatricopeptide repeat-containing protein</fullName>
    </recommendedName>
</protein>
<proteinExistence type="inferred from homology"/>
<name>X6LYG7_RETFI</name>
<dbReference type="Gene3D" id="1.25.40.10">
    <property type="entry name" value="Tetratricopeptide repeat domain"/>
    <property type="match status" value="2"/>
</dbReference>
<accession>X6LYG7</accession>
<keyword evidence="3" id="KW-1185">Reference proteome</keyword>
<dbReference type="OrthoDB" id="185373at2759"/>
<dbReference type="InterPro" id="IPR002885">
    <property type="entry name" value="PPR_rpt"/>
</dbReference>
<comment type="similarity">
    <text evidence="1">Belongs to the PPR family. P subfamily.</text>
</comment>
<dbReference type="Proteomes" id="UP000023152">
    <property type="component" value="Unassembled WGS sequence"/>
</dbReference>
<dbReference type="AlphaFoldDB" id="X6LYG7"/>
<evidence type="ECO:0000256" key="1">
    <source>
        <dbReference type="ARBA" id="ARBA00007626"/>
    </source>
</evidence>
<dbReference type="EMBL" id="ASPP01027363">
    <property type="protein sequence ID" value="ETO06212.1"/>
    <property type="molecule type" value="Genomic_DNA"/>
</dbReference>
<dbReference type="PANTHER" id="PTHR46128:SF211">
    <property type="entry name" value="PENTACOTRIPEPTIDE-REPEAT REGION OF PRORP DOMAIN-CONTAINING PROTEIN"/>
    <property type="match status" value="1"/>
</dbReference>
<gene>
    <name evidence="2" type="ORF">RFI_31186</name>
</gene>
<sequence>MIKQKKKGKEEKRVCVWGTKNVFLFVSNKFSEVALGTGKTCQETVRKSMGKQMKYRHSPALPTMVDMHRRRELLGTNKDTNVTNKLPPESLQAIAEIGELWQHPATMYEYLLKWNGTDEQVFGHAIMLCLNTFNFKAAIDIMELALKKRQSQEMSINRALFAKFFQVLCKCDRLEYALPYLDLMTTKYGITPNNIIFSTLISGCKFRGLIDAADHLLNLMTNEFDLEPDFITYGAFLSVCAKSGDLKKAERVNIAILGAMLDVYSSNGHISEMESLFEHACTQTTFAHLEMNEVIYSTIFSGYLKAGNPQKMDGTMERLQTSQISAEEDMKQQFAQVNIHSERFNALAAVACYYLQVQSIKNGEFETETRWHNRVKDLIHEISTHTPELDRNSVGLLVKSHLTHYHKNWLDFVPVFEKEILTKYPQYDVSKDYMTKSHLKCIDLHFCDHIEARFLLRYLLGFNRDQFYTKSNGEILILFGKRKHRRETVNKKDLLHTIENELLSWEQPLRLLPFNDDPSVKKIDPQDLQSFTTRFLPRDTSFCSSEIPLL</sequence>
<evidence type="ECO:0000313" key="2">
    <source>
        <dbReference type="EMBL" id="ETO06212.1"/>
    </source>
</evidence>
<dbReference type="InterPro" id="IPR011990">
    <property type="entry name" value="TPR-like_helical_dom_sf"/>
</dbReference>
<evidence type="ECO:0008006" key="4">
    <source>
        <dbReference type="Google" id="ProtNLM"/>
    </source>
</evidence>
<organism evidence="2 3">
    <name type="scientific">Reticulomyxa filosa</name>
    <dbReference type="NCBI Taxonomy" id="46433"/>
    <lineage>
        <taxon>Eukaryota</taxon>
        <taxon>Sar</taxon>
        <taxon>Rhizaria</taxon>
        <taxon>Retaria</taxon>
        <taxon>Foraminifera</taxon>
        <taxon>Monothalamids</taxon>
        <taxon>Reticulomyxidae</taxon>
        <taxon>Reticulomyxa</taxon>
    </lineage>
</organism>
<evidence type="ECO:0000313" key="3">
    <source>
        <dbReference type="Proteomes" id="UP000023152"/>
    </source>
</evidence>
<dbReference type="Pfam" id="PF01535">
    <property type="entry name" value="PPR"/>
    <property type="match status" value="4"/>
</dbReference>
<dbReference type="PANTHER" id="PTHR46128">
    <property type="entry name" value="MITOCHONDRIAL GROUP I INTRON SPLICING FACTOR CCM1"/>
    <property type="match status" value="1"/>
</dbReference>
<dbReference type="InterPro" id="IPR050872">
    <property type="entry name" value="PPR_P_subfamily"/>
</dbReference>
<comment type="caution">
    <text evidence="2">The sequence shown here is derived from an EMBL/GenBank/DDBJ whole genome shotgun (WGS) entry which is preliminary data.</text>
</comment>
<reference evidence="2 3" key="1">
    <citation type="journal article" date="2013" name="Curr. Biol.">
        <title>The Genome of the Foraminiferan Reticulomyxa filosa.</title>
        <authorList>
            <person name="Glockner G."/>
            <person name="Hulsmann N."/>
            <person name="Schleicher M."/>
            <person name="Noegel A.A."/>
            <person name="Eichinger L."/>
            <person name="Gallinger C."/>
            <person name="Pawlowski J."/>
            <person name="Sierra R."/>
            <person name="Euteneuer U."/>
            <person name="Pillet L."/>
            <person name="Moustafa A."/>
            <person name="Platzer M."/>
            <person name="Groth M."/>
            <person name="Szafranski K."/>
            <person name="Schliwa M."/>
        </authorList>
    </citation>
    <scope>NUCLEOTIDE SEQUENCE [LARGE SCALE GENOMIC DNA]</scope>
</reference>